<protein>
    <recommendedName>
        <fullName evidence="5">Immunity protein 35</fullName>
    </recommendedName>
</protein>
<evidence type="ECO:0000313" key="3">
    <source>
        <dbReference type="Proteomes" id="UP000186246"/>
    </source>
</evidence>
<organism evidence="2 3">
    <name type="scientific">Chryseobacterium piscicola</name>
    <dbReference type="NCBI Taxonomy" id="551459"/>
    <lineage>
        <taxon>Bacteria</taxon>
        <taxon>Pseudomonadati</taxon>
        <taxon>Bacteroidota</taxon>
        <taxon>Flavobacteriia</taxon>
        <taxon>Flavobacteriales</taxon>
        <taxon>Weeksellaceae</taxon>
        <taxon>Chryseobacterium group</taxon>
        <taxon>Chryseobacterium</taxon>
    </lineage>
</organism>
<proteinExistence type="predicted"/>
<dbReference type="OrthoDB" id="1242214at2"/>
<reference evidence="1 4" key="1">
    <citation type="submission" date="2016-11" db="EMBL/GenBank/DDBJ databases">
        <title>Whole genomes of Flavobacteriaceae.</title>
        <authorList>
            <person name="Stine C."/>
            <person name="Li C."/>
            <person name="Tadesse D."/>
        </authorList>
    </citation>
    <scope>NUCLEOTIDE SEQUENCE [LARGE SCALE GENOMIC DNA]</scope>
    <source>
        <strain evidence="1 4">DSM 21068</strain>
    </source>
</reference>
<evidence type="ECO:0008006" key="5">
    <source>
        <dbReference type="Google" id="ProtNLM"/>
    </source>
</evidence>
<dbReference type="AlphaFoldDB" id="A0A1N7NJT9"/>
<evidence type="ECO:0000313" key="4">
    <source>
        <dbReference type="Proteomes" id="UP000238314"/>
    </source>
</evidence>
<evidence type="ECO:0000313" key="2">
    <source>
        <dbReference type="EMBL" id="SIS98530.1"/>
    </source>
</evidence>
<reference evidence="3" key="2">
    <citation type="submission" date="2017-01" db="EMBL/GenBank/DDBJ databases">
        <authorList>
            <person name="Varghese N."/>
            <person name="Submissions S."/>
        </authorList>
    </citation>
    <scope>NUCLEOTIDE SEQUENCE [LARGE SCALE GENOMIC DNA]</scope>
    <source>
        <strain evidence="3">DSM 21068</strain>
    </source>
</reference>
<accession>A0A1N7NJT9</accession>
<gene>
    <name evidence="1" type="ORF">B0A70_14275</name>
    <name evidence="2" type="ORF">SAMN05421796_10867</name>
</gene>
<dbReference type="EMBL" id="MUGO01000024">
    <property type="protein sequence ID" value="PQA90494.1"/>
    <property type="molecule type" value="Genomic_DNA"/>
</dbReference>
<sequence length="198" mass="23710">MQENSKDEYLKIAREYVLNNEGDHVEVSYTEDYDDLFVFGYQAKDKKVMLIGQGPILLVKKDGRIFEFGSATGHKQALLEVIKKLNKERLIRIFQEDYNIQNNNYDLIINDIHEDEEYEDYKELDELTTVLLRNKIYYLLRDENNEVKRHYYTKEKLKEVLQQTPANLGHNFDEYLEDVLIDLINTNIYLRWTLSEIK</sequence>
<name>A0A1N7NJT9_9FLAO</name>
<dbReference type="Proteomes" id="UP000186246">
    <property type="component" value="Unassembled WGS sequence"/>
</dbReference>
<dbReference type="EMBL" id="FTOJ01000008">
    <property type="protein sequence ID" value="SIS98530.1"/>
    <property type="molecule type" value="Genomic_DNA"/>
</dbReference>
<keyword evidence="4" id="KW-1185">Reference proteome</keyword>
<evidence type="ECO:0000313" key="1">
    <source>
        <dbReference type="EMBL" id="PQA90494.1"/>
    </source>
</evidence>
<dbReference type="STRING" id="551459.SAMN05421796_10867"/>
<dbReference type="RefSeq" id="WP_076452286.1">
    <property type="nucleotide sequence ID" value="NZ_FTOJ01000008.1"/>
</dbReference>
<dbReference type="Proteomes" id="UP000238314">
    <property type="component" value="Unassembled WGS sequence"/>
</dbReference>
<reference evidence="2" key="3">
    <citation type="submission" date="2017-01" db="EMBL/GenBank/DDBJ databases">
        <authorList>
            <person name="Mah S.A."/>
            <person name="Swanson W.J."/>
            <person name="Moy G.W."/>
            <person name="Vacquier V.D."/>
        </authorList>
    </citation>
    <scope>NUCLEOTIDE SEQUENCE [LARGE SCALE GENOMIC DNA]</scope>
    <source>
        <strain evidence="2">DSM 21068</strain>
    </source>
</reference>